<accession>A0ACC4B6I2</accession>
<name>A0ACC4B6I2_POPAL</name>
<comment type="caution">
    <text evidence="1">The sequence shown here is derived from an EMBL/GenBank/DDBJ whole genome shotgun (WGS) entry which is preliminary data.</text>
</comment>
<dbReference type="EMBL" id="RCHU02000013">
    <property type="protein sequence ID" value="KAL3573970.1"/>
    <property type="molecule type" value="Genomic_DNA"/>
</dbReference>
<evidence type="ECO:0000313" key="2">
    <source>
        <dbReference type="Proteomes" id="UP000309997"/>
    </source>
</evidence>
<keyword evidence="2" id="KW-1185">Reference proteome</keyword>
<feature type="non-terminal residue" evidence="1">
    <location>
        <position position="1"/>
    </location>
</feature>
<gene>
    <name evidence="1" type="ORF">D5086_024583</name>
</gene>
<protein>
    <submittedName>
        <fullName evidence="1">Uncharacterized protein</fullName>
    </submittedName>
</protein>
<proteinExistence type="predicted"/>
<dbReference type="Proteomes" id="UP000309997">
    <property type="component" value="Unassembled WGS sequence"/>
</dbReference>
<evidence type="ECO:0000313" key="1">
    <source>
        <dbReference type="EMBL" id="KAL3573970.1"/>
    </source>
</evidence>
<organism evidence="1 2">
    <name type="scientific">Populus alba</name>
    <name type="common">White poplar</name>
    <dbReference type="NCBI Taxonomy" id="43335"/>
    <lineage>
        <taxon>Eukaryota</taxon>
        <taxon>Viridiplantae</taxon>
        <taxon>Streptophyta</taxon>
        <taxon>Embryophyta</taxon>
        <taxon>Tracheophyta</taxon>
        <taxon>Spermatophyta</taxon>
        <taxon>Magnoliopsida</taxon>
        <taxon>eudicotyledons</taxon>
        <taxon>Gunneridae</taxon>
        <taxon>Pentapetalae</taxon>
        <taxon>rosids</taxon>
        <taxon>fabids</taxon>
        <taxon>Malpighiales</taxon>
        <taxon>Salicaceae</taxon>
        <taxon>Saliceae</taxon>
        <taxon>Populus</taxon>
    </lineage>
</organism>
<reference evidence="1 2" key="1">
    <citation type="journal article" date="2024" name="Plant Biotechnol. J.">
        <title>Genome and CRISPR/Cas9 system of a widespread forest tree (Populus alba) in the world.</title>
        <authorList>
            <person name="Liu Y.J."/>
            <person name="Jiang P.F."/>
            <person name="Han X.M."/>
            <person name="Li X.Y."/>
            <person name="Wang H.M."/>
            <person name="Wang Y.J."/>
            <person name="Wang X.X."/>
            <person name="Zeng Q.Y."/>
        </authorList>
    </citation>
    <scope>NUCLEOTIDE SEQUENCE [LARGE SCALE GENOMIC DNA]</scope>
    <source>
        <strain evidence="2">cv. PAL-ZL1</strain>
    </source>
</reference>
<sequence>DSSSCLAILPLGPMVMANQEVRSLCCAVKKRFKTTSQGRKVCSSSTLNTISLLSKLSKFSYAFPYSSAVN</sequence>